<evidence type="ECO:0000313" key="1">
    <source>
        <dbReference type="EMBL" id="KAJ3647337.1"/>
    </source>
</evidence>
<sequence>MMALGSSTMVLFDRCHLLVTRDCLVHNPIMGRLINSRSLTRPPICLFVHVTSYFNQSCLACCMLQDGLLRGTDEALLGRDEQRRGLSPLAKHSNRRGFVGRKIEEVQD</sequence>
<dbReference type="EMBL" id="JALNTZ010000006">
    <property type="protein sequence ID" value="KAJ3647337.1"/>
    <property type="molecule type" value="Genomic_DNA"/>
</dbReference>
<accession>A0AA38I402</accession>
<proteinExistence type="predicted"/>
<comment type="caution">
    <text evidence="1">The sequence shown here is derived from an EMBL/GenBank/DDBJ whole genome shotgun (WGS) entry which is preliminary data.</text>
</comment>
<name>A0AA38I402_9CUCU</name>
<dbReference type="AlphaFoldDB" id="A0AA38I402"/>
<keyword evidence="2" id="KW-1185">Reference proteome</keyword>
<evidence type="ECO:0000313" key="2">
    <source>
        <dbReference type="Proteomes" id="UP001168821"/>
    </source>
</evidence>
<organism evidence="1 2">
    <name type="scientific">Zophobas morio</name>
    <dbReference type="NCBI Taxonomy" id="2755281"/>
    <lineage>
        <taxon>Eukaryota</taxon>
        <taxon>Metazoa</taxon>
        <taxon>Ecdysozoa</taxon>
        <taxon>Arthropoda</taxon>
        <taxon>Hexapoda</taxon>
        <taxon>Insecta</taxon>
        <taxon>Pterygota</taxon>
        <taxon>Neoptera</taxon>
        <taxon>Endopterygota</taxon>
        <taxon>Coleoptera</taxon>
        <taxon>Polyphaga</taxon>
        <taxon>Cucujiformia</taxon>
        <taxon>Tenebrionidae</taxon>
        <taxon>Zophobas</taxon>
    </lineage>
</organism>
<dbReference type="Proteomes" id="UP001168821">
    <property type="component" value="Unassembled WGS sequence"/>
</dbReference>
<reference evidence="1" key="1">
    <citation type="journal article" date="2023" name="G3 (Bethesda)">
        <title>Whole genome assemblies of Zophobas morio and Tenebrio molitor.</title>
        <authorList>
            <person name="Kaur S."/>
            <person name="Stinson S.A."/>
            <person name="diCenzo G.C."/>
        </authorList>
    </citation>
    <scope>NUCLEOTIDE SEQUENCE</scope>
    <source>
        <strain evidence="1">QUZm001</strain>
    </source>
</reference>
<gene>
    <name evidence="1" type="ORF">Zmor_019221</name>
</gene>
<protein>
    <submittedName>
        <fullName evidence="1">Uncharacterized protein</fullName>
    </submittedName>
</protein>